<gene>
    <name evidence="4" type="primary">pknH_2</name>
    <name evidence="4" type="ORF">ElP_21400</name>
</gene>
<dbReference type="KEGG" id="tpla:ElP_21400"/>
<dbReference type="GO" id="GO:0005524">
    <property type="term" value="F:ATP binding"/>
    <property type="evidence" value="ECO:0007669"/>
    <property type="project" value="InterPro"/>
</dbReference>
<dbReference type="OrthoDB" id="9801841at2"/>
<protein>
    <submittedName>
        <fullName evidence="4">Serine/threonine-protein kinase PknH</fullName>
        <ecNumber evidence="4">2.7.11.1</ecNumber>
    </submittedName>
</protein>
<proteinExistence type="predicted"/>
<sequence>MIRLPIPSPIPRPRAGVLVLGPIRQDASGVSYRAWSPGEEDDVALWVDAARVDDDPVRAERLARQAVALARVRHPNLAEVVRLADHSGRLAVIERISGGPPVVGDEEGGRPGPSGVRRALAIGLQAARGLEALHGLGLIHGDLRPDLLSVRGDGRVTLTGLGRVAPPAEDDPDAAGPVRLPDPSAAREDRIALGRVLFELASGSPPGPSGDPGASPPAESINPRVPSAFSALIRRLMTPEGSGGYATIVEAVGELERLAGAPKPGAFLPREELVEAYRECASEFADAPTARVKRTVLRASYGGTAGLAALATLLGLSSLAIGLIGLVAMTAGCSFVVGGLARGGPVFDRARRLVLGGRARDLATVGAAVVLSIAGLEAAGLLGLSVVLGVVAAALAGLQEAFLDRWIDDERRGPLDRAAALLKDLRHHGLAEDRVRAFAVDHGGGRWGPIFLELFGVDAYREALNRRGVSATGRLARVGLSGRAIDAIDARLRARRDERDRALLTRLEERRLIALGVFELTARRRSWRIAPALLSRLRDFEAGAPMPGGTLAAGLLDAVRDPEHVLVDAEAESAADRLKRRALRLVDAITGPRARLLAGLALLVGFLAWAHQNRLIRGEDVSQLYEIARSSDELGDLEALGSALDSRRERIQAQAEGARPLRVRGAPEPVSRLFRGPGAGLAALILLASSAFPGRWAALCSIAAAVIVLLAIDLGVGIFS</sequence>
<feature type="transmembrane region" description="Helical" evidence="2">
    <location>
        <begin position="320"/>
        <end position="341"/>
    </location>
</feature>
<accession>A0A518H089</accession>
<feature type="region of interest" description="Disordered" evidence="1">
    <location>
        <begin position="159"/>
        <end position="184"/>
    </location>
</feature>
<keyword evidence="2" id="KW-0472">Membrane</keyword>
<feature type="transmembrane region" description="Helical" evidence="2">
    <location>
        <begin position="362"/>
        <end position="380"/>
    </location>
</feature>
<dbReference type="GO" id="GO:0004674">
    <property type="term" value="F:protein serine/threonine kinase activity"/>
    <property type="evidence" value="ECO:0007669"/>
    <property type="project" value="UniProtKB-EC"/>
</dbReference>
<keyword evidence="2" id="KW-1133">Transmembrane helix</keyword>
<evidence type="ECO:0000313" key="5">
    <source>
        <dbReference type="Proteomes" id="UP000317835"/>
    </source>
</evidence>
<dbReference type="AlphaFoldDB" id="A0A518H089"/>
<dbReference type="Gene3D" id="3.30.200.20">
    <property type="entry name" value="Phosphorylase Kinase, domain 1"/>
    <property type="match status" value="1"/>
</dbReference>
<dbReference type="EC" id="2.7.11.1" evidence="4"/>
<reference evidence="4 5" key="1">
    <citation type="submission" date="2019-02" db="EMBL/GenBank/DDBJ databases">
        <title>Deep-cultivation of Planctomycetes and their phenomic and genomic characterization uncovers novel biology.</title>
        <authorList>
            <person name="Wiegand S."/>
            <person name="Jogler M."/>
            <person name="Boedeker C."/>
            <person name="Pinto D."/>
            <person name="Vollmers J."/>
            <person name="Rivas-Marin E."/>
            <person name="Kohn T."/>
            <person name="Peeters S.H."/>
            <person name="Heuer A."/>
            <person name="Rast P."/>
            <person name="Oberbeckmann S."/>
            <person name="Bunk B."/>
            <person name="Jeske O."/>
            <person name="Meyerdierks A."/>
            <person name="Storesund J.E."/>
            <person name="Kallscheuer N."/>
            <person name="Luecker S."/>
            <person name="Lage O.M."/>
            <person name="Pohl T."/>
            <person name="Merkel B.J."/>
            <person name="Hornburger P."/>
            <person name="Mueller R.-W."/>
            <person name="Bruemmer F."/>
            <person name="Labrenz M."/>
            <person name="Spormann A.M."/>
            <person name="Op den Camp H."/>
            <person name="Overmann J."/>
            <person name="Amann R."/>
            <person name="Jetten M.S.M."/>
            <person name="Mascher T."/>
            <person name="Medema M.H."/>
            <person name="Devos D.P."/>
            <person name="Kaster A.-K."/>
            <person name="Ovreas L."/>
            <person name="Rohde M."/>
            <person name="Galperin M.Y."/>
            <person name="Jogler C."/>
        </authorList>
    </citation>
    <scope>NUCLEOTIDE SEQUENCE [LARGE SCALE GENOMIC DNA]</scope>
    <source>
        <strain evidence="4 5">ElP</strain>
    </source>
</reference>
<dbReference type="PROSITE" id="PS50011">
    <property type="entry name" value="PROTEIN_KINASE_DOM"/>
    <property type="match status" value="1"/>
</dbReference>
<dbReference type="RefSeq" id="WP_145269023.1">
    <property type="nucleotide sequence ID" value="NZ_CP036426.1"/>
</dbReference>
<name>A0A518H089_9BACT</name>
<dbReference type="Proteomes" id="UP000317835">
    <property type="component" value="Chromosome"/>
</dbReference>
<dbReference type="InterPro" id="IPR011009">
    <property type="entry name" value="Kinase-like_dom_sf"/>
</dbReference>
<dbReference type="InterPro" id="IPR000719">
    <property type="entry name" value="Prot_kinase_dom"/>
</dbReference>
<evidence type="ECO:0000256" key="1">
    <source>
        <dbReference type="SAM" id="MobiDB-lite"/>
    </source>
</evidence>
<feature type="domain" description="Protein kinase" evidence="3">
    <location>
        <begin position="17"/>
        <end position="285"/>
    </location>
</feature>
<feature type="region of interest" description="Disordered" evidence="1">
    <location>
        <begin position="201"/>
        <end position="221"/>
    </location>
</feature>
<dbReference type="SUPFAM" id="SSF56112">
    <property type="entry name" value="Protein kinase-like (PK-like)"/>
    <property type="match status" value="1"/>
</dbReference>
<keyword evidence="2" id="KW-0812">Transmembrane</keyword>
<dbReference type="EMBL" id="CP036426">
    <property type="protein sequence ID" value="QDV34255.1"/>
    <property type="molecule type" value="Genomic_DNA"/>
</dbReference>
<feature type="transmembrane region" description="Helical" evidence="2">
    <location>
        <begin position="696"/>
        <end position="719"/>
    </location>
</feature>
<evidence type="ECO:0000256" key="2">
    <source>
        <dbReference type="SAM" id="Phobius"/>
    </source>
</evidence>
<evidence type="ECO:0000313" key="4">
    <source>
        <dbReference type="EMBL" id="QDV34255.1"/>
    </source>
</evidence>
<keyword evidence="4" id="KW-0808">Transferase</keyword>
<keyword evidence="4" id="KW-0418">Kinase</keyword>
<dbReference type="Gene3D" id="1.10.510.10">
    <property type="entry name" value="Transferase(Phosphotransferase) domain 1"/>
    <property type="match status" value="1"/>
</dbReference>
<keyword evidence="5" id="KW-1185">Reference proteome</keyword>
<organism evidence="4 5">
    <name type="scientific">Tautonia plasticadhaerens</name>
    <dbReference type="NCBI Taxonomy" id="2527974"/>
    <lineage>
        <taxon>Bacteria</taxon>
        <taxon>Pseudomonadati</taxon>
        <taxon>Planctomycetota</taxon>
        <taxon>Planctomycetia</taxon>
        <taxon>Isosphaerales</taxon>
        <taxon>Isosphaeraceae</taxon>
        <taxon>Tautonia</taxon>
    </lineage>
</organism>
<evidence type="ECO:0000259" key="3">
    <source>
        <dbReference type="PROSITE" id="PS50011"/>
    </source>
</evidence>